<keyword evidence="2" id="KW-0966">Cell projection</keyword>
<gene>
    <name evidence="2" type="ORF">ABIE19_000496</name>
</gene>
<dbReference type="Proteomes" id="UP001549313">
    <property type="component" value="Unassembled WGS sequence"/>
</dbReference>
<reference evidence="2 3" key="1">
    <citation type="submission" date="2024-06" db="EMBL/GenBank/DDBJ databases">
        <title>Sorghum-associated microbial communities from plants grown in Nebraska, USA.</title>
        <authorList>
            <person name="Schachtman D."/>
        </authorList>
    </citation>
    <scope>NUCLEOTIDE SEQUENCE [LARGE SCALE GENOMIC DNA]</scope>
    <source>
        <strain evidence="2 3">2814</strain>
    </source>
</reference>
<comment type="caution">
    <text evidence="2">The sequence shown here is derived from an EMBL/GenBank/DDBJ whole genome shotgun (WGS) entry which is preliminary data.</text>
</comment>
<keyword evidence="3" id="KW-1185">Reference proteome</keyword>
<evidence type="ECO:0000313" key="2">
    <source>
        <dbReference type="EMBL" id="MET4682587.1"/>
    </source>
</evidence>
<name>A0ABV2R9H7_9CAUL</name>
<feature type="region of interest" description="Disordered" evidence="1">
    <location>
        <begin position="245"/>
        <end position="322"/>
    </location>
</feature>
<dbReference type="RefSeq" id="WP_354087534.1">
    <property type="nucleotide sequence ID" value="NZ_JBEPTF010000001.1"/>
</dbReference>
<evidence type="ECO:0000256" key="1">
    <source>
        <dbReference type="SAM" id="MobiDB-lite"/>
    </source>
</evidence>
<organism evidence="2 3">
    <name type="scientific">Brevundimonas faecalis</name>
    <dbReference type="NCBI Taxonomy" id="947378"/>
    <lineage>
        <taxon>Bacteria</taxon>
        <taxon>Pseudomonadati</taxon>
        <taxon>Pseudomonadota</taxon>
        <taxon>Alphaproteobacteria</taxon>
        <taxon>Caulobacterales</taxon>
        <taxon>Caulobacteraceae</taxon>
        <taxon>Brevundimonas</taxon>
    </lineage>
</organism>
<sequence length="322" mass="32729">MSKLPRLLPLIAVAIGGVVAVRAAGVAPELFQGATAWAQEAVGGEGKPAEPAAKAAPAAAVCALTPEQLAQQAGISPAELRIIQSLSKRRTELDARDADFATTLPLMVAAEQKLDAKLQALEALKGEIATLVGQVDEREKAETDRLVAVYSAMRPKEAAAVFATLDDSVRLPVAAAMRPRTLAAVMAQMQPAAARELTEKLAKRFQAQQYAARAAAATVRVGAAATPAAVPTAAPAAALAPAPTRTAAPAAATPAATQPATQPAARRPAAQPSSRPAQQRPASARPAQARQAAPAPAAEAGPRPYAPGDAAAQPAPARQSVQ</sequence>
<dbReference type="SUPFAM" id="SSF158791">
    <property type="entry name" value="MgtE N-terminal domain-like"/>
    <property type="match status" value="1"/>
</dbReference>
<accession>A0ABV2R9H7</accession>
<protein>
    <submittedName>
        <fullName evidence="2">Flagellar motility protein MotE (MotC chaperone)</fullName>
    </submittedName>
</protein>
<proteinExistence type="predicted"/>
<evidence type="ECO:0000313" key="3">
    <source>
        <dbReference type="Proteomes" id="UP001549313"/>
    </source>
</evidence>
<dbReference type="EMBL" id="JBEPTF010000001">
    <property type="protein sequence ID" value="MET4682587.1"/>
    <property type="molecule type" value="Genomic_DNA"/>
</dbReference>
<keyword evidence="2" id="KW-0282">Flagellum</keyword>
<keyword evidence="2" id="KW-0969">Cilium</keyword>